<reference evidence="1" key="1">
    <citation type="submission" date="2022-04" db="EMBL/GenBank/DDBJ databases">
        <title>Genome of the entomopathogenic fungus Entomophthora muscae.</title>
        <authorList>
            <person name="Elya C."/>
            <person name="Lovett B.R."/>
            <person name="Lee E."/>
            <person name="Macias A.M."/>
            <person name="Hajek A.E."/>
            <person name="De Bivort B.L."/>
            <person name="Kasson M.T."/>
            <person name="De Fine Licht H.H."/>
            <person name="Stajich J.E."/>
        </authorList>
    </citation>
    <scope>NUCLEOTIDE SEQUENCE</scope>
    <source>
        <strain evidence="1">Berkeley</strain>
    </source>
</reference>
<protein>
    <submittedName>
        <fullName evidence="1">Methylosome subunit pICln</fullName>
    </submittedName>
</protein>
<dbReference type="Proteomes" id="UP001165960">
    <property type="component" value="Unassembled WGS sequence"/>
</dbReference>
<sequence>MGIIIERQPFESEDVLFLRKLKKKEAQVDFLAEPTLENLSFGTGTLFVHEEFLGFYSEETQTGFKIDYRRVVLHAIALDSASQRKVIYVQLDTKFDSASINNESESAIEEPQDPYDSFSEFRFLLTDPYAAEALYSAISHCQFLHPDFLGSGSESDSEDAYQDAEEDNEVLEEAVSSSDQAIIESNIAHLERALERGMAETNGSVQETEALTNGSKVNGCEPESESI</sequence>
<dbReference type="EMBL" id="QTSX02002849">
    <property type="protein sequence ID" value="KAJ9074712.1"/>
    <property type="molecule type" value="Genomic_DNA"/>
</dbReference>
<accession>A0ACC2TJQ0</accession>
<gene>
    <name evidence="1" type="primary">CLNS1A_1</name>
    <name evidence="1" type="ORF">DSO57_1003768</name>
</gene>
<organism evidence="1 2">
    <name type="scientific">Entomophthora muscae</name>
    <dbReference type="NCBI Taxonomy" id="34485"/>
    <lineage>
        <taxon>Eukaryota</taxon>
        <taxon>Fungi</taxon>
        <taxon>Fungi incertae sedis</taxon>
        <taxon>Zoopagomycota</taxon>
        <taxon>Entomophthoromycotina</taxon>
        <taxon>Entomophthoromycetes</taxon>
        <taxon>Entomophthorales</taxon>
        <taxon>Entomophthoraceae</taxon>
        <taxon>Entomophthora</taxon>
    </lineage>
</organism>
<name>A0ACC2TJQ0_9FUNG</name>
<keyword evidence="2" id="KW-1185">Reference proteome</keyword>
<evidence type="ECO:0000313" key="1">
    <source>
        <dbReference type="EMBL" id="KAJ9074712.1"/>
    </source>
</evidence>
<comment type="caution">
    <text evidence="1">The sequence shown here is derived from an EMBL/GenBank/DDBJ whole genome shotgun (WGS) entry which is preliminary data.</text>
</comment>
<evidence type="ECO:0000313" key="2">
    <source>
        <dbReference type="Proteomes" id="UP001165960"/>
    </source>
</evidence>
<proteinExistence type="predicted"/>